<evidence type="ECO:0000313" key="4">
    <source>
        <dbReference type="Proteomes" id="UP000051298"/>
    </source>
</evidence>
<evidence type="ECO:0008006" key="5">
    <source>
        <dbReference type="Google" id="ProtNLM"/>
    </source>
</evidence>
<dbReference type="Pfam" id="PF14563">
    <property type="entry name" value="DUF4444"/>
    <property type="match status" value="1"/>
</dbReference>
<accession>A0A0P1EYI5</accession>
<proteinExistence type="predicted"/>
<dbReference type="Gene3D" id="3.30.930.10">
    <property type="entry name" value="Bira Bifunctional Protein, Domain 2"/>
    <property type="match status" value="1"/>
</dbReference>
<dbReference type="Pfam" id="PF16917">
    <property type="entry name" value="BPL_LplA_LipB_2"/>
    <property type="match status" value="1"/>
</dbReference>
<dbReference type="InterPro" id="IPR045864">
    <property type="entry name" value="aa-tRNA-synth_II/BPL/LPL"/>
</dbReference>
<feature type="domain" description="DUF4444" evidence="1">
    <location>
        <begin position="195"/>
        <end position="236"/>
    </location>
</feature>
<dbReference type="InterPro" id="IPR028044">
    <property type="entry name" value="DUF4444"/>
</dbReference>
<protein>
    <recommendedName>
        <fullName evidence="5">Biotin-(Acetyl-CoA carboxylase) ligase</fullName>
    </recommendedName>
</protein>
<dbReference type="InterPro" id="IPR004143">
    <property type="entry name" value="BPL_LPL_catalytic"/>
</dbReference>
<reference evidence="3 4" key="1">
    <citation type="submission" date="2015-09" db="EMBL/GenBank/DDBJ databases">
        <authorList>
            <consortium name="Swine Surveillance"/>
        </authorList>
    </citation>
    <scope>NUCLEOTIDE SEQUENCE [LARGE SCALE GENOMIC DNA]</scope>
    <source>
        <strain evidence="3 4">CECT 5294</strain>
    </source>
</reference>
<organism evidence="3 4">
    <name type="scientific">Thalassobacter stenotrophicus</name>
    <dbReference type="NCBI Taxonomy" id="266809"/>
    <lineage>
        <taxon>Bacteria</taxon>
        <taxon>Pseudomonadati</taxon>
        <taxon>Pseudomonadota</taxon>
        <taxon>Alphaproteobacteria</taxon>
        <taxon>Rhodobacterales</taxon>
        <taxon>Roseobacteraceae</taxon>
        <taxon>Thalassobacter</taxon>
    </lineage>
</organism>
<name>A0A0P1EYI5_9RHOB</name>
<dbReference type="Gene3D" id="2.30.30.100">
    <property type="match status" value="1"/>
</dbReference>
<evidence type="ECO:0000259" key="2">
    <source>
        <dbReference type="Pfam" id="PF16917"/>
    </source>
</evidence>
<evidence type="ECO:0000259" key="1">
    <source>
        <dbReference type="Pfam" id="PF14563"/>
    </source>
</evidence>
<dbReference type="Proteomes" id="UP000051298">
    <property type="component" value="Unassembled WGS sequence"/>
</dbReference>
<dbReference type="STRING" id="266809.PM03_06170"/>
<evidence type="ECO:0000313" key="3">
    <source>
        <dbReference type="EMBL" id="CUH60196.1"/>
    </source>
</evidence>
<dbReference type="eggNOG" id="COG0340">
    <property type="taxonomic scope" value="Bacteria"/>
</dbReference>
<feature type="domain" description="BPL/LPL catalytic" evidence="2">
    <location>
        <begin position="12"/>
        <end position="189"/>
    </location>
</feature>
<dbReference type="AlphaFoldDB" id="A0A0P1EYI5"/>
<dbReference type="EMBL" id="CYRX01000025">
    <property type="protein sequence ID" value="CUH60196.1"/>
    <property type="molecule type" value="Genomic_DNA"/>
</dbReference>
<dbReference type="RefSeq" id="WP_058123227.1">
    <property type="nucleotide sequence ID" value="NZ_CYRX01000025.1"/>
</dbReference>
<sequence>MSTLDAPHTPTFPPLMYGEAAADPVTHAQMRAIQGCDAGLVAYDLGQSTLQAAIVFAPDVTLAEAAVMLPLCAVGFQNALGALGPPETAVQLEWDGGIRLNAARCGRFGIHASTDNPTEVPDWMVIDLTLPLWPLSDAPGEHPEDTALYAEGCTDVQAPQLLESWSRHTLTWVRSWEDDGIKPLHEAWRGLAWQIGEDVTVLGTTGTFLGVDENFGLLLRDADGATQLIPLTRLLETTP</sequence>
<gene>
    <name evidence="3" type="ORF">THS5294_01485</name>
</gene>